<keyword evidence="3" id="KW-1185">Reference proteome</keyword>
<proteinExistence type="predicted"/>
<reference evidence="2 3" key="1">
    <citation type="journal article" date="2015" name="Proc. Natl. Acad. Sci. U.S.A.">
        <title>The resurrection genome of Boea hygrometrica: A blueprint for survival of dehydration.</title>
        <authorList>
            <person name="Xiao L."/>
            <person name="Yang G."/>
            <person name="Zhang L."/>
            <person name="Yang X."/>
            <person name="Zhao S."/>
            <person name="Ji Z."/>
            <person name="Zhou Q."/>
            <person name="Hu M."/>
            <person name="Wang Y."/>
            <person name="Chen M."/>
            <person name="Xu Y."/>
            <person name="Jin H."/>
            <person name="Xiao X."/>
            <person name="Hu G."/>
            <person name="Bao F."/>
            <person name="Hu Y."/>
            <person name="Wan P."/>
            <person name="Li L."/>
            <person name="Deng X."/>
            <person name="Kuang T."/>
            <person name="Xiang C."/>
            <person name="Zhu J.K."/>
            <person name="Oliver M.J."/>
            <person name="He Y."/>
        </authorList>
    </citation>
    <scope>NUCLEOTIDE SEQUENCE [LARGE SCALE GENOMIC DNA]</scope>
    <source>
        <strain evidence="3">cv. XS01</strain>
    </source>
</reference>
<feature type="region of interest" description="Disordered" evidence="1">
    <location>
        <begin position="301"/>
        <end position="327"/>
    </location>
</feature>
<name>A0A2Z7BXW6_9LAMI</name>
<accession>A0A2Z7BXW6</accession>
<gene>
    <name evidence="2" type="ORF">F511_24292</name>
</gene>
<sequence length="368" mass="41061">MERCRLNKLIRQRFAFALKIQQMLFAMVISSSRELQWIQSQAKRCRLNKLIRQRFAFALKIQQMLFAMVISSSRKMMYQSRATVDPVPGYRELQPVDKESSRELQCIQSRTKVLLHIHSTWNPDVGKADVVKSCNQPQSIQSSKKPDAVIEESTSSEAVDELRRVTKAECQLLSFIQMLNTTKGLQKKGHKGQSLSSRAIVDPVAGYRELQPVDKESSRELQCIQSRTTVLLHIQSTWNPDAGKADVVKSCNQAQSIQSSKKPDALIEESTSSEAVDELRRVTKAECQLLSFIQMLKTKKGLQKKGHKGQSLSSLNRDVKQVPSEQPRVGRSLGVLAAAGCGIGSVHVVLIKSSSGTFRGGRMGDVGH</sequence>
<dbReference type="EMBL" id="KV001276">
    <property type="protein sequence ID" value="KZV39319.1"/>
    <property type="molecule type" value="Genomic_DNA"/>
</dbReference>
<protein>
    <submittedName>
        <fullName evidence="2">Uncharacterized protein</fullName>
    </submittedName>
</protein>
<dbReference type="AlphaFoldDB" id="A0A2Z7BXW6"/>
<evidence type="ECO:0000313" key="2">
    <source>
        <dbReference type="EMBL" id="KZV39319.1"/>
    </source>
</evidence>
<evidence type="ECO:0000313" key="3">
    <source>
        <dbReference type="Proteomes" id="UP000250235"/>
    </source>
</evidence>
<evidence type="ECO:0000256" key="1">
    <source>
        <dbReference type="SAM" id="MobiDB-lite"/>
    </source>
</evidence>
<organism evidence="2 3">
    <name type="scientific">Dorcoceras hygrometricum</name>
    <dbReference type="NCBI Taxonomy" id="472368"/>
    <lineage>
        <taxon>Eukaryota</taxon>
        <taxon>Viridiplantae</taxon>
        <taxon>Streptophyta</taxon>
        <taxon>Embryophyta</taxon>
        <taxon>Tracheophyta</taxon>
        <taxon>Spermatophyta</taxon>
        <taxon>Magnoliopsida</taxon>
        <taxon>eudicotyledons</taxon>
        <taxon>Gunneridae</taxon>
        <taxon>Pentapetalae</taxon>
        <taxon>asterids</taxon>
        <taxon>lamiids</taxon>
        <taxon>Lamiales</taxon>
        <taxon>Gesneriaceae</taxon>
        <taxon>Didymocarpoideae</taxon>
        <taxon>Trichosporeae</taxon>
        <taxon>Loxocarpinae</taxon>
        <taxon>Dorcoceras</taxon>
    </lineage>
</organism>
<dbReference type="Proteomes" id="UP000250235">
    <property type="component" value="Unassembled WGS sequence"/>
</dbReference>